<dbReference type="OrthoDB" id="441329at2759"/>
<reference evidence="4" key="1">
    <citation type="submission" date="2021-02" db="EMBL/GenBank/DDBJ databases">
        <authorList>
            <person name="Dougan E. K."/>
            <person name="Rhodes N."/>
            <person name="Thang M."/>
            <person name="Chan C."/>
        </authorList>
    </citation>
    <scope>NUCLEOTIDE SEQUENCE</scope>
</reference>
<feature type="domain" description="K Homology" evidence="3">
    <location>
        <begin position="113"/>
        <end position="184"/>
    </location>
</feature>
<dbReference type="Proteomes" id="UP000604046">
    <property type="component" value="Unassembled WGS sequence"/>
</dbReference>
<name>A0A812N345_9DINO</name>
<keyword evidence="5" id="KW-1185">Reference proteome</keyword>
<dbReference type="PROSITE" id="PS50084">
    <property type="entry name" value="KH_TYPE_1"/>
    <property type="match status" value="3"/>
</dbReference>
<evidence type="ECO:0000259" key="3">
    <source>
        <dbReference type="SMART" id="SM00322"/>
    </source>
</evidence>
<dbReference type="SMART" id="SM00322">
    <property type="entry name" value="KH"/>
    <property type="match status" value="3"/>
</dbReference>
<dbReference type="PANTHER" id="PTHR10288">
    <property type="entry name" value="KH DOMAIN CONTAINING RNA BINDING PROTEIN"/>
    <property type="match status" value="1"/>
</dbReference>
<keyword evidence="1" id="KW-0677">Repeat</keyword>
<feature type="domain" description="K Homology" evidence="3">
    <location>
        <begin position="324"/>
        <end position="393"/>
    </location>
</feature>
<proteinExistence type="predicted"/>
<dbReference type="AlphaFoldDB" id="A0A812N345"/>
<gene>
    <name evidence="4" type="primary">BTR1</name>
    <name evidence="4" type="ORF">SNAT2548_LOCUS14693</name>
</gene>
<dbReference type="InterPro" id="IPR004088">
    <property type="entry name" value="KH_dom_type_1"/>
</dbReference>
<keyword evidence="2" id="KW-0694">RNA-binding</keyword>
<accession>A0A812N345</accession>
<sequence>MKRPGGELMGMPPTKAPQQPVGMCIKMLVSPKEGAAIIGPSGSHSKQISEMTGSRLHLSSKGEYYPGTQLQELFVKGPSADSVANCILQVLNRLQEETGRISGGENEVEDGGARVHFVVPVPSIRALIGKSGENIKDLRMNSGMKIHVEEIVIGAQEMAEQVVSCAGNIVGLNTVVPAIIEKVNEAAVPQPWFQRWAFDPKACPNGNASYASYSKGKGKDSYGMSGGYGGYGGGMGGYGGGGYGGGMSYGGKGYAGGKSFGGKAGSYGKGYSGAGAISTYASGGKGQSLGGSKGFATSAHVASVDMLSAAVSAVPDKLADAADRSQSLQLSCPSHLVAGVVGKNGTGLQEIGAATGTELDVRDTMDASEKAIVVSGGAIGCVSAYLHVISRMATLQDMMSSGTLSLDDGSAGAEAYDPAQADTSNFL</sequence>
<feature type="domain" description="K Homology" evidence="3">
    <location>
        <begin position="21"/>
        <end position="95"/>
    </location>
</feature>
<evidence type="ECO:0000256" key="2">
    <source>
        <dbReference type="PROSITE-ProRule" id="PRU00117"/>
    </source>
</evidence>
<dbReference type="InterPro" id="IPR036612">
    <property type="entry name" value="KH_dom_type_1_sf"/>
</dbReference>
<dbReference type="GO" id="GO:0003723">
    <property type="term" value="F:RNA binding"/>
    <property type="evidence" value="ECO:0007669"/>
    <property type="project" value="UniProtKB-UniRule"/>
</dbReference>
<protein>
    <submittedName>
        <fullName evidence="4">BTR1 protein</fullName>
    </submittedName>
</protein>
<dbReference type="SUPFAM" id="SSF54791">
    <property type="entry name" value="Eukaryotic type KH-domain (KH-domain type I)"/>
    <property type="match status" value="3"/>
</dbReference>
<dbReference type="InterPro" id="IPR004087">
    <property type="entry name" value="KH_dom"/>
</dbReference>
<dbReference type="Gene3D" id="3.30.1370.10">
    <property type="entry name" value="K Homology domain, type 1"/>
    <property type="match status" value="3"/>
</dbReference>
<evidence type="ECO:0000313" key="5">
    <source>
        <dbReference type="Proteomes" id="UP000604046"/>
    </source>
</evidence>
<evidence type="ECO:0000256" key="1">
    <source>
        <dbReference type="ARBA" id="ARBA00022737"/>
    </source>
</evidence>
<comment type="caution">
    <text evidence="4">The sequence shown here is derived from an EMBL/GenBank/DDBJ whole genome shotgun (WGS) entry which is preliminary data.</text>
</comment>
<dbReference type="EMBL" id="CAJNDS010001757">
    <property type="protein sequence ID" value="CAE7277025.1"/>
    <property type="molecule type" value="Genomic_DNA"/>
</dbReference>
<organism evidence="4 5">
    <name type="scientific">Symbiodinium natans</name>
    <dbReference type="NCBI Taxonomy" id="878477"/>
    <lineage>
        <taxon>Eukaryota</taxon>
        <taxon>Sar</taxon>
        <taxon>Alveolata</taxon>
        <taxon>Dinophyceae</taxon>
        <taxon>Suessiales</taxon>
        <taxon>Symbiodiniaceae</taxon>
        <taxon>Symbiodinium</taxon>
    </lineage>
</organism>
<evidence type="ECO:0000313" key="4">
    <source>
        <dbReference type="EMBL" id="CAE7277025.1"/>
    </source>
</evidence>
<dbReference type="Pfam" id="PF00013">
    <property type="entry name" value="KH_1"/>
    <property type="match status" value="3"/>
</dbReference>